<dbReference type="EMBL" id="BMYX01000002">
    <property type="protein sequence ID" value="GGY06306.1"/>
    <property type="molecule type" value="Genomic_DNA"/>
</dbReference>
<dbReference type="Pfam" id="PF00174">
    <property type="entry name" value="Oxidored_molyb"/>
    <property type="match status" value="1"/>
</dbReference>
<reference evidence="3" key="1">
    <citation type="journal article" date="2014" name="Int. J. Syst. Evol. Microbiol.">
        <title>Complete genome sequence of Corynebacterium casei LMG S-19264T (=DSM 44701T), isolated from a smear-ripened cheese.</title>
        <authorList>
            <consortium name="US DOE Joint Genome Institute (JGI-PGF)"/>
            <person name="Walter F."/>
            <person name="Albersmeier A."/>
            <person name="Kalinowski J."/>
            <person name="Ruckert C."/>
        </authorList>
    </citation>
    <scope>NUCLEOTIDE SEQUENCE</scope>
    <source>
        <strain evidence="3">KCTC 32182</strain>
    </source>
</reference>
<feature type="signal peptide" evidence="1">
    <location>
        <begin position="1"/>
        <end position="23"/>
    </location>
</feature>
<evidence type="ECO:0000259" key="2">
    <source>
        <dbReference type="Pfam" id="PF00174"/>
    </source>
</evidence>
<dbReference type="InterPro" id="IPR036374">
    <property type="entry name" value="OxRdtase_Mopterin-bd_sf"/>
</dbReference>
<keyword evidence="1" id="KW-0732">Signal</keyword>
<gene>
    <name evidence="3" type="ORF">GCM10011289_05970</name>
</gene>
<evidence type="ECO:0000313" key="4">
    <source>
        <dbReference type="Proteomes" id="UP000645257"/>
    </source>
</evidence>
<dbReference type="SUPFAM" id="SSF56524">
    <property type="entry name" value="Oxidoreductase molybdopterin-binding domain"/>
    <property type="match status" value="1"/>
</dbReference>
<dbReference type="Gene3D" id="3.90.420.10">
    <property type="entry name" value="Oxidoreductase, molybdopterin-binding domain"/>
    <property type="match status" value="1"/>
</dbReference>
<feature type="chain" id="PRO_5037181484" evidence="1">
    <location>
        <begin position="24"/>
        <end position="167"/>
    </location>
</feature>
<organism evidence="3 4">
    <name type="scientific">Paludibacterium paludis</name>
    <dbReference type="NCBI Taxonomy" id="1225769"/>
    <lineage>
        <taxon>Bacteria</taxon>
        <taxon>Pseudomonadati</taxon>
        <taxon>Pseudomonadota</taxon>
        <taxon>Betaproteobacteria</taxon>
        <taxon>Neisseriales</taxon>
        <taxon>Chromobacteriaceae</taxon>
        <taxon>Paludibacterium</taxon>
    </lineage>
</organism>
<accession>A0A918NZA7</accession>
<reference evidence="3" key="2">
    <citation type="submission" date="2020-09" db="EMBL/GenBank/DDBJ databases">
        <authorList>
            <person name="Sun Q."/>
            <person name="Kim S."/>
        </authorList>
    </citation>
    <scope>NUCLEOTIDE SEQUENCE</scope>
    <source>
        <strain evidence="3">KCTC 32182</strain>
    </source>
</reference>
<sequence length="167" mass="18568">MSLFTGKTVALVVCLALPFSACALDKPVGKPVLTLSGKITVRNETDKAVFDMAMLEKLPQRSFSTHTPWHKEAHTFTGPLLKDVLAQAGAEGKNLKALAINDYKTLIPVEDAMRFDVIIARLMDGKPMPVREKGPLFIIYPFDSSEMLRSELYYGRSAWQLKALIIE</sequence>
<comment type="caution">
    <text evidence="3">The sequence shown here is derived from an EMBL/GenBank/DDBJ whole genome shotgun (WGS) entry which is preliminary data.</text>
</comment>
<proteinExistence type="predicted"/>
<keyword evidence="4" id="KW-1185">Reference proteome</keyword>
<feature type="domain" description="Oxidoreductase molybdopterin-binding" evidence="2">
    <location>
        <begin position="65"/>
        <end position="141"/>
    </location>
</feature>
<evidence type="ECO:0000256" key="1">
    <source>
        <dbReference type="SAM" id="SignalP"/>
    </source>
</evidence>
<evidence type="ECO:0000313" key="3">
    <source>
        <dbReference type="EMBL" id="GGY06306.1"/>
    </source>
</evidence>
<dbReference type="Proteomes" id="UP000645257">
    <property type="component" value="Unassembled WGS sequence"/>
</dbReference>
<protein>
    <submittedName>
        <fullName evidence="3">Oxidoreductase</fullName>
    </submittedName>
</protein>
<name>A0A918NZA7_9NEIS</name>
<dbReference type="InterPro" id="IPR000572">
    <property type="entry name" value="OxRdtase_Mopterin-bd_dom"/>
</dbReference>
<dbReference type="AlphaFoldDB" id="A0A918NZA7"/>
<dbReference type="RefSeq" id="WP_189531048.1">
    <property type="nucleotide sequence ID" value="NZ_BMYX01000002.1"/>
</dbReference>